<evidence type="ECO:0000313" key="3">
    <source>
        <dbReference type="Proteomes" id="UP001341281"/>
    </source>
</evidence>
<organism evidence="2 3">
    <name type="scientific">Paspalum notatum var. saurae</name>
    <dbReference type="NCBI Taxonomy" id="547442"/>
    <lineage>
        <taxon>Eukaryota</taxon>
        <taxon>Viridiplantae</taxon>
        <taxon>Streptophyta</taxon>
        <taxon>Embryophyta</taxon>
        <taxon>Tracheophyta</taxon>
        <taxon>Spermatophyta</taxon>
        <taxon>Magnoliopsida</taxon>
        <taxon>Liliopsida</taxon>
        <taxon>Poales</taxon>
        <taxon>Poaceae</taxon>
        <taxon>PACMAD clade</taxon>
        <taxon>Panicoideae</taxon>
        <taxon>Andropogonodae</taxon>
        <taxon>Paspaleae</taxon>
        <taxon>Paspalinae</taxon>
        <taxon>Paspalum</taxon>
    </lineage>
</organism>
<sequence>MGSIATWSLRDVRGLATEVWATPVPGPRFYQRNSSPHCSSERGGGSPVAREDSDSPPPGERRLRPAASEPLMGSLGGGGLKPFDLVVPAKRRRDAMDDWTGANAFLN</sequence>
<reference evidence="2 3" key="1">
    <citation type="submission" date="2024-02" db="EMBL/GenBank/DDBJ databases">
        <title>High-quality chromosome-scale genome assembly of Pensacola bahiagrass (Paspalum notatum Flugge var. saurae).</title>
        <authorList>
            <person name="Vega J.M."/>
            <person name="Podio M."/>
            <person name="Orjuela J."/>
            <person name="Siena L.A."/>
            <person name="Pessino S.C."/>
            <person name="Combes M.C."/>
            <person name="Mariac C."/>
            <person name="Albertini E."/>
            <person name="Pupilli F."/>
            <person name="Ortiz J.P.A."/>
            <person name="Leblanc O."/>
        </authorList>
    </citation>
    <scope>NUCLEOTIDE SEQUENCE [LARGE SCALE GENOMIC DNA]</scope>
    <source>
        <strain evidence="2">R1</strain>
        <tissue evidence="2">Leaf</tissue>
    </source>
</reference>
<feature type="region of interest" description="Disordered" evidence="1">
    <location>
        <begin position="24"/>
        <end position="82"/>
    </location>
</feature>
<keyword evidence="3" id="KW-1185">Reference proteome</keyword>
<dbReference type="AlphaFoldDB" id="A0AAQ3PNL8"/>
<dbReference type="EMBL" id="CP144745">
    <property type="protein sequence ID" value="WVZ51073.1"/>
    <property type="molecule type" value="Genomic_DNA"/>
</dbReference>
<proteinExistence type="predicted"/>
<protein>
    <submittedName>
        <fullName evidence="2">Uncharacterized protein</fullName>
    </submittedName>
</protein>
<evidence type="ECO:0000256" key="1">
    <source>
        <dbReference type="SAM" id="MobiDB-lite"/>
    </source>
</evidence>
<accession>A0AAQ3PNL8</accession>
<feature type="compositionally biased region" description="Basic and acidic residues" evidence="1">
    <location>
        <begin position="49"/>
        <end position="63"/>
    </location>
</feature>
<gene>
    <name evidence="2" type="ORF">U9M48_002254</name>
</gene>
<evidence type="ECO:0000313" key="2">
    <source>
        <dbReference type="EMBL" id="WVZ51073.1"/>
    </source>
</evidence>
<name>A0AAQ3PNL8_PASNO</name>
<dbReference type="Proteomes" id="UP001341281">
    <property type="component" value="Chromosome 01"/>
</dbReference>